<evidence type="ECO:0000259" key="2">
    <source>
        <dbReference type="Pfam" id="PF13401"/>
    </source>
</evidence>
<organism evidence="3 4">
    <name type="scientific">Halocynthiibacter styelae</name>
    <dbReference type="NCBI Taxonomy" id="2761955"/>
    <lineage>
        <taxon>Bacteria</taxon>
        <taxon>Pseudomonadati</taxon>
        <taxon>Pseudomonadota</taxon>
        <taxon>Alphaproteobacteria</taxon>
        <taxon>Rhodobacterales</taxon>
        <taxon>Paracoccaceae</taxon>
        <taxon>Halocynthiibacter</taxon>
    </lineage>
</organism>
<dbReference type="Proteomes" id="UP000640583">
    <property type="component" value="Unassembled WGS sequence"/>
</dbReference>
<dbReference type="InterPro" id="IPR049945">
    <property type="entry name" value="AAA_22"/>
</dbReference>
<dbReference type="InterPro" id="IPR010982">
    <property type="entry name" value="Lambda_DNA-bd_dom_sf"/>
</dbReference>
<accession>A0A8J7IR52</accession>
<dbReference type="Pfam" id="PF09077">
    <property type="entry name" value="Phage-MuB_C"/>
    <property type="match status" value="1"/>
</dbReference>
<proteinExistence type="predicted"/>
<dbReference type="InterPro" id="IPR036733">
    <property type="entry name" value="B_transposit_C_sf"/>
</dbReference>
<dbReference type="PANTHER" id="PTHR35894">
    <property type="entry name" value="GENERAL SECRETION PATHWAY PROTEIN A-RELATED"/>
    <property type="match status" value="1"/>
</dbReference>
<dbReference type="Pfam" id="PF13401">
    <property type="entry name" value="AAA_22"/>
    <property type="match status" value="1"/>
</dbReference>
<dbReference type="GO" id="GO:0006313">
    <property type="term" value="P:DNA transposition"/>
    <property type="evidence" value="ECO:0007669"/>
    <property type="project" value="InterPro"/>
</dbReference>
<dbReference type="SUPFAM" id="SSF52540">
    <property type="entry name" value="P-loop containing nucleoside triphosphate hydrolases"/>
    <property type="match status" value="1"/>
</dbReference>
<dbReference type="PANTHER" id="PTHR35894:SF5">
    <property type="entry name" value="MU-LIKE PROPHAGE FLUMU DNA TRANSPOSITION PROTEIN B"/>
    <property type="match status" value="1"/>
</dbReference>
<dbReference type="GO" id="GO:0016887">
    <property type="term" value="F:ATP hydrolysis activity"/>
    <property type="evidence" value="ECO:0007669"/>
    <property type="project" value="InterPro"/>
</dbReference>
<feature type="domain" description="ORC1/DEAH AAA+ ATPase" evidence="2">
    <location>
        <begin position="136"/>
        <end position="238"/>
    </location>
</feature>
<dbReference type="Gene3D" id="1.10.260.40">
    <property type="entry name" value="lambda repressor-like DNA-binding domains"/>
    <property type="match status" value="1"/>
</dbReference>
<feature type="domain" description="B transposition protein C-terminal" evidence="1">
    <location>
        <begin position="252"/>
        <end position="323"/>
    </location>
</feature>
<sequence>MNVAVKQPPAGNSVWAMPQSKPAGCSDDVLSRWNAATDELRKLALEKGWSKSEVARRADLAVGTFSGWYDGTYKGRYDTNTAKIENFLAGFQAANAATAALPDDPGFVQTSIARSLFETFTYAQALPTMGVAIIGAGLGKTMAAEEFAATRPHVYHVTLSPSVCTPHKINVEIADALGINSRDSNSLRAKIIATLKHSGFSSLLIIDEAQNLDADCINELRYYHDKAKCGLVLLGNNEGKIPYKSSPQLHRRRGRSLQIMQPDPADAEMLLNAWKVKDPEVRRVAALVASKQGHFGSMTETLKSAAMVARGNGRAITADDIRDGYFLRGDGDLKEGK</sequence>
<dbReference type="Gene3D" id="1.10.1180.10">
    <property type="entry name" value="B transposition protein, C-terminal domain"/>
    <property type="match status" value="1"/>
</dbReference>
<dbReference type="InterPro" id="IPR009084">
    <property type="entry name" value="B_transpositn_C"/>
</dbReference>
<gene>
    <name evidence="3" type="ORF">H1D41_17170</name>
</gene>
<evidence type="ECO:0000313" key="3">
    <source>
        <dbReference type="EMBL" id="MBI1495376.1"/>
    </source>
</evidence>
<protein>
    <submittedName>
        <fullName evidence="3">AAA family ATPase</fullName>
    </submittedName>
</protein>
<dbReference type="GO" id="GO:0003677">
    <property type="term" value="F:DNA binding"/>
    <property type="evidence" value="ECO:0007669"/>
    <property type="project" value="InterPro"/>
</dbReference>
<dbReference type="EMBL" id="JADCKQ010000019">
    <property type="protein sequence ID" value="MBI1495376.1"/>
    <property type="molecule type" value="Genomic_DNA"/>
</dbReference>
<reference evidence="3" key="1">
    <citation type="submission" date="2020-10" db="EMBL/GenBank/DDBJ databases">
        <title>Paenihalocynthiibacter styelae gen. nov., sp. nov., isolated from stalked sea squirt Styela clava.</title>
        <authorList>
            <person name="Kim Y.-O."/>
            <person name="Yoon J.-H."/>
        </authorList>
    </citation>
    <scope>NUCLEOTIDE SEQUENCE</scope>
    <source>
        <strain evidence="3">MYP1-1</strain>
    </source>
</reference>
<dbReference type="Gene3D" id="3.40.50.300">
    <property type="entry name" value="P-loop containing nucleotide triphosphate hydrolases"/>
    <property type="match status" value="1"/>
</dbReference>
<name>A0A8J7IR52_9RHOB</name>
<dbReference type="InterPro" id="IPR052026">
    <property type="entry name" value="ExeA_AAA_ATPase_DNA-bind"/>
</dbReference>
<evidence type="ECO:0000313" key="4">
    <source>
        <dbReference type="Proteomes" id="UP000640583"/>
    </source>
</evidence>
<dbReference type="InterPro" id="IPR027417">
    <property type="entry name" value="P-loop_NTPase"/>
</dbReference>
<keyword evidence="4" id="KW-1185">Reference proteome</keyword>
<dbReference type="AlphaFoldDB" id="A0A8J7IR52"/>
<dbReference type="RefSeq" id="WP_228850078.1">
    <property type="nucleotide sequence ID" value="NZ_JADCKQ010000019.1"/>
</dbReference>
<comment type="caution">
    <text evidence="3">The sequence shown here is derived from an EMBL/GenBank/DDBJ whole genome shotgun (WGS) entry which is preliminary data.</text>
</comment>
<evidence type="ECO:0000259" key="1">
    <source>
        <dbReference type="Pfam" id="PF09077"/>
    </source>
</evidence>